<keyword evidence="2" id="KW-1185">Reference proteome</keyword>
<proteinExistence type="predicted"/>
<sequence>MMLGDETLPEIKRIQEMTKTESRYKRKSMRNVSAAFAAASLLSVAGCTSSPVPTTIPTAQSIAGLVPSGTVSLTETFVGGAGVGQGVLAFKGQQLPFKLLGTVIGPGSLSRVVVAGDVYKLNNVADFAGPYAQGTGPIGLETGYTSNLWLQNKAGVVMHLKGTSSGVTLSLGRDEIIIEMSK</sequence>
<reference evidence="1 2" key="1">
    <citation type="journal article" date="2018" name="Sci. Rep.">
        <title>Rhizobium tumorigenes sp. nov., a novel plant tumorigenic bacterium isolated from cane gall tumors on thornless blackberry.</title>
        <authorList>
            <person name="Kuzmanovi N."/>
            <person name="Smalla K."/>
            <person name="Gronow S."/>
            <person name="PuBawska J."/>
        </authorList>
    </citation>
    <scope>NUCLEOTIDE SEQUENCE [LARGE SCALE GENOMIC DNA]</scope>
    <source>
        <strain evidence="1 2">CCBAU 85046</strain>
    </source>
</reference>
<dbReference type="AlphaFoldDB" id="A0A2W4CNV2"/>
<accession>A0A2W4CNV2</accession>
<protein>
    <submittedName>
        <fullName evidence="1">Uncharacterized protein</fullName>
    </submittedName>
</protein>
<comment type="caution">
    <text evidence="1">The sequence shown here is derived from an EMBL/GenBank/DDBJ whole genome shotgun (WGS) entry which is preliminary data.</text>
</comment>
<organism evidence="1 2">
    <name type="scientific">Rhizobium tubonense</name>
    <dbReference type="NCBI Taxonomy" id="484088"/>
    <lineage>
        <taxon>Bacteria</taxon>
        <taxon>Pseudomonadati</taxon>
        <taxon>Pseudomonadota</taxon>
        <taxon>Alphaproteobacteria</taxon>
        <taxon>Hyphomicrobiales</taxon>
        <taxon>Rhizobiaceae</taxon>
        <taxon>Rhizobium/Agrobacterium group</taxon>
        <taxon>Rhizobium</taxon>
    </lineage>
</organism>
<gene>
    <name evidence="1" type="ORF">CPY51_11430</name>
</gene>
<name>A0A2W4CNV2_9HYPH</name>
<dbReference type="EMBL" id="PCDP01000034">
    <property type="protein sequence ID" value="PZM14382.1"/>
    <property type="molecule type" value="Genomic_DNA"/>
</dbReference>
<evidence type="ECO:0000313" key="2">
    <source>
        <dbReference type="Proteomes" id="UP000248925"/>
    </source>
</evidence>
<dbReference type="Proteomes" id="UP000248925">
    <property type="component" value="Unassembled WGS sequence"/>
</dbReference>
<evidence type="ECO:0000313" key="1">
    <source>
        <dbReference type="EMBL" id="PZM14382.1"/>
    </source>
</evidence>